<proteinExistence type="predicted"/>
<keyword evidence="2" id="KW-1185">Reference proteome</keyword>
<sequence length="299" mass="33690">MRVEEDRRILPAFAAGVAGVAYWHANDNNIAFADSSVRPSEEMTEEPNSKVQIPNHLTLYNGRRARLVGLGIRTVSLLRMKVYVIGMYISEDDIGVLKNWKGYDKEKFLSTDDDSLAYELLGQPVDIAIRIEPVRNTNGQHLKDGFTRTLTNRMREGHLDEDEAEQALEALKEFKSKFPRISIKAGTSLILTKQRDGNLRMEYEGKDFGVIKSPWLAKNLFMGYLTANNPISKEQQQKIKSPPSSNNNNNTTTPRKSGGNLNLLRRMKGDGSTSATSNRQMDEKDKLITFLMLPGIHGF</sequence>
<evidence type="ECO:0000313" key="2">
    <source>
        <dbReference type="Proteomes" id="UP000789525"/>
    </source>
</evidence>
<protein>
    <submittedName>
        <fullName evidence="1">11286_t:CDS:1</fullName>
    </submittedName>
</protein>
<dbReference type="EMBL" id="CAJVPT010004213">
    <property type="protein sequence ID" value="CAG8505478.1"/>
    <property type="molecule type" value="Genomic_DNA"/>
</dbReference>
<gene>
    <name evidence="1" type="ORF">ACOLOM_LOCUS2984</name>
</gene>
<accession>A0ACA9L3H0</accession>
<dbReference type="Proteomes" id="UP000789525">
    <property type="component" value="Unassembled WGS sequence"/>
</dbReference>
<reference evidence="1" key="1">
    <citation type="submission" date="2021-06" db="EMBL/GenBank/DDBJ databases">
        <authorList>
            <person name="Kallberg Y."/>
            <person name="Tangrot J."/>
            <person name="Rosling A."/>
        </authorList>
    </citation>
    <scope>NUCLEOTIDE SEQUENCE</scope>
    <source>
        <strain evidence="1">CL356</strain>
    </source>
</reference>
<evidence type="ECO:0000313" key="1">
    <source>
        <dbReference type="EMBL" id="CAG8505478.1"/>
    </source>
</evidence>
<comment type="caution">
    <text evidence="1">The sequence shown here is derived from an EMBL/GenBank/DDBJ whole genome shotgun (WGS) entry which is preliminary data.</text>
</comment>
<organism evidence="1 2">
    <name type="scientific">Acaulospora colombiana</name>
    <dbReference type="NCBI Taxonomy" id="27376"/>
    <lineage>
        <taxon>Eukaryota</taxon>
        <taxon>Fungi</taxon>
        <taxon>Fungi incertae sedis</taxon>
        <taxon>Mucoromycota</taxon>
        <taxon>Glomeromycotina</taxon>
        <taxon>Glomeromycetes</taxon>
        <taxon>Diversisporales</taxon>
        <taxon>Acaulosporaceae</taxon>
        <taxon>Acaulospora</taxon>
    </lineage>
</organism>
<name>A0ACA9L3H0_9GLOM</name>